<name>A0A645DYN9_9ZZZZ</name>
<protein>
    <submittedName>
        <fullName evidence="1">Uncharacterized protein</fullName>
    </submittedName>
</protein>
<reference evidence="1" key="1">
    <citation type="submission" date="2019-08" db="EMBL/GenBank/DDBJ databases">
        <authorList>
            <person name="Kucharzyk K."/>
            <person name="Murdoch R.W."/>
            <person name="Higgins S."/>
            <person name="Loffler F."/>
        </authorList>
    </citation>
    <scope>NUCLEOTIDE SEQUENCE</scope>
</reference>
<dbReference type="AlphaFoldDB" id="A0A645DYN9"/>
<gene>
    <name evidence="1" type="ORF">SDC9_140845</name>
</gene>
<evidence type="ECO:0000313" key="1">
    <source>
        <dbReference type="EMBL" id="MPM93703.1"/>
    </source>
</evidence>
<dbReference type="EMBL" id="VSSQ01040452">
    <property type="protein sequence ID" value="MPM93703.1"/>
    <property type="molecule type" value="Genomic_DNA"/>
</dbReference>
<proteinExistence type="predicted"/>
<sequence length="43" mass="5039">MRETVTEKEKAILDAMRMVQTLIFCSRLIRLKKSMTIWIALAV</sequence>
<accession>A0A645DYN9</accession>
<organism evidence="1">
    <name type="scientific">bioreactor metagenome</name>
    <dbReference type="NCBI Taxonomy" id="1076179"/>
    <lineage>
        <taxon>unclassified sequences</taxon>
        <taxon>metagenomes</taxon>
        <taxon>ecological metagenomes</taxon>
    </lineage>
</organism>
<comment type="caution">
    <text evidence="1">The sequence shown here is derived from an EMBL/GenBank/DDBJ whole genome shotgun (WGS) entry which is preliminary data.</text>
</comment>